<dbReference type="PANTHER" id="PTHR36852">
    <property type="entry name" value="PROTEIN GVPL 2"/>
    <property type="match status" value="1"/>
</dbReference>
<keyword evidence="5" id="KW-1185">Reference proteome</keyword>
<keyword evidence="1" id="KW-0304">Gas vesicle</keyword>
<dbReference type="RefSeq" id="WP_184385041.1">
    <property type="nucleotide sequence ID" value="NZ_JACIDJ010000005.1"/>
</dbReference>
<comment type="similarity">
    <text evidence="3">Belongs to the gas vesicle GvpF/GvpL family.</text>
</comment>
<name>A0A840AE57_9PROT</name>
<dbReference type="EMBL" id="JACIDJ010000005">
    <property type="protein sequence ID" value="MBB3899347.1"/>
    <property type="molecule type" value="Genomic_DNA"/>
</dbReference>
<proteinExistence type="inferred from homology"/>
<accession>A0A840AE57</accession>
<sequence>MSAGLYIYGIAPGALSAEGLGPGLAGGQVTALHAAGFTALLGEAPPAPIEATRRFMLAHTAVLERAMRLSDVLPMRFGTVAPDEAALHRCLVAHAPAFREALEGIAGRVELGVKAQWHEGLIWREIVEGDAELRALRDRLKTRPAQETYYERIELGRRVEAALARRREADGAAIAATLAPLAEREVELRSVEEDMILSRAFLVRREAESQFDAGMEALAERFGERVTFKYVGPAPPYNFVTLRADWLREAA</sequence>
<dbReference type="PANTHER" id="PTHR36852:SF1">
    <property type="entry name" value="PROTEIN GVPL 2"/>
    <property type="match status" value="1"/>
</dbReference>
<dbReference type="GO" id="GO:0031412">
    <property type="term" value="P:gas vesicle organization"/>
    <property type="evidence" value="ECO:0007669"/>
    <property type="project" value="InterPro"/>
</dbReference>
<dbReference type="AlphaFoldDB" id="A0A840AE57"/>
<evidence type="ECO:0000256" key="1">
    <source>
        <dbReference type="ARBA" id="ARBA00022987"/>
    </source>
</evidence>
<comment type="caution">
    <text evidence="4">The sequence shown here is derived from an EMBL/GenBank/DDBJ whole genome shotgun (WGS) entry which is preliminary data.</text>
</comment>
<evidence type="ECO:0000313" key="5">
    <source>
        <dbReference type="Proteomes" id="UP000553193"/>
    </source>
</evidence>
<evidence type="ECO:0008006" key="6">
    <source>
        <dbReference type="Google" id="ProtNLM"/>
    </source>
</evidence>
<dbReference type="GO" id="GO:0031411">
    <property type="term" value="C:gas vesicle"/>
    <property type="evidence" value="ECO:0007669"/>
    <property type="project" value="UniProtKB-SubCell"/>
</dbReference>
<organism evidence="4 5">
    <name type="scientific">Roseococcus suduntuyensis</name>
    <dbReference type="NCBI Taxonomy" id="455361"/>
    <lineage>
        <taxon>Bacteria</taxon>
        <taxon>Pseudomonadati</taxon>
        <taxon>Pseudomonadota</taxon>
        <taxon>Alphaproteobacteria</taxon>
        <taxon>Acetobacterales</taxon>
        <taxon>Roseomonadaceae</taxon>
        <taxon>Roseococcus</taxon>
    </lineage>
</organism>
<evidence type="ECO:0000313" key="4">
    <source>
        <dbReference type="EMBL" id="MBB3899347.1"/>
    </source>
</evidence>
<comment type="subcellular location">
    <subcellularLocation>
        <location evidence="2">Gas vesicle</location>
    </subcellularLocation>
</comment>
<dbReference type="InterPro" id="IPR009430">
    <property type="entry name" value="GvpL/GvpF"/>
</dbReference>
<gene>
    <name evidence="4" type="ORF">GGQ83_002799</name>
</gene>
<evidence type="ECO:0000256" key="3">
    <source>
        <dbReference type="ARBA" id="ARBA00035643"/>
    </source>
</evidence>
<reference evidence="4 5" key="1">
    <citation type="submission" date="2020-08" db="EMBL/GenBank/DDBJ databases">
        <title>Genomic Encyclopedia of Type Strains, Phase IV (KMG-IV): sequencing the most valuable type-strain genomes for metagenomic binning, comparative biology and taxonomic classification.</title>
        <authorList>
            <person name="Goeker M."/>
        </authorList>
    </citation>
    <scope>NUCLEOTIDE SEQUENCE [LARGE SCALE GENOMIC DNA]</scope>
    <source>
        <strain evidence="4 5">DSM 19979</strain>
    </source>
</reference>
<evidence type="ECO:0000256" key="2">
    <source>
        <dbReference type="ARBA" id="ARBA00035108"/>
    </source>
</evidence>
<dbReference type="Pfam" id="PF06386">
    <property type="entry name" value="GvpL_GvpF"/>
    <property type="match status" value="1"/>
</dbReference>
<dbReference type="Proteomes" id="UP000553193">
    <property type="component" value="Unassembled WGS sequence"/>
</dbReference>
<protein>
    <recommendedName>
        <fullName evidence="6">Gas vesicle synthesis protein GvpL/GvpF</fullName>
    </recommendedName>
</protein>